<dbReference type="KEGG" id="nsr:NS506_02211"/>
<dbReference type="Proteomes" id="UP000037179">
    <property type="component" value="Unassembled WGS sequence"/>
</dbReference>
<evidence type="ECO:0000259" key="5">
    <source>
        <dbReference type="PROSITE" id="PS50893"/>
    </source>
</evidence>
<dbReference type="InterPro" id="IPR027417">
    <property type="entry name" value="P-loop_NTPase"/>
</dbReference>
<evidence type="ECO:0000256" key="4">
    <source>
        <dbReference type="ARBA" id="ARBA00022840"/>
    </source>
</evidence>
<accession>A0A0B8NBZ1</accession>
<name>A0A0B8NBZ1_9NOCA</name>
<evidence type="ECO:0000256" key="2">
    <source>
        <dbReference type="ARBA" id="ARBA00022448"/>
    </source>
</evidence>
<dbReference type="SUPFAM" id="SSF52540">
    <property type="entry name" value="P-loop containing nucleoside triphosphate hydrolases"/>
    <property type="match status" value="1"/>
</dbReference>
<dbReference type="PANTHER" id="PTHR43776:SF7">
    <property type="entry name" value="D,D-DIPEPTIDE TRANSPORT ATP-BINDING PROTEIN DDPF-RELATED"/>
    <property type="match status" value="1"/>
</dbReference>
<organism evidence="7 8">
    <name type="scientific">Nocardia seriolae</name>
    <dbReference type="NCBI Taxonomy" id="37332"/>
    <lineage>
        <taxon>Bacteria</taxon>
        <taxon>Bacillati</taxon>
        <taxon>Actinomycetota</taxon>
        <taxon>Actinomycetes</taxon>
        <taxon>Mycobacteriales</taxon>
        <taxon>Nocardiaceae</taxon>
        <taxon>Nocardia</taxon>
    </lineage>
</organism>
<dbReference type="Gene3D" id="3.40.50.300">
    <property type="entry name" value="P-loop containing nucleotide triphosphate hydrolases"/>
    <property type="match status" value="1"/>
</dbReference>
<feature type="domain" description="ABC transporter" evidence="5">
    <location>
        <begin position="6"/>
        <end position="224"/>
    </location>
</feature>
<reference evidence="6 9" key="3">
    <citation type="submission" date="2016-10" db="EMBL/GenBank/DDBJ databases">
        <title>Genome sequence of Nocardia seriolae strain EM150506, isolated from Anguila japonica.</title>
        <authorList>
            <person name="Han H.-J."/>
        </authorList>
    </citation>
    <scope>NUCLEOTIDE SEQUENCE [LARGE SCALE GENOMIC DNA]</scope>
    <source>
        <strain evidence="6 9">EM150506</strain>
    </source>
</reference>
<dbReference type="PROSITE" id="PS50893">
    <property type="entry name" value="ABC_TRANSPORTER_2"/>
    <property type="match status" value="1"/>
</dbReference>
<evidence type="ECO:0000256" key="1">
    <source>
        <dbReference type="ARBA" id="ARBA00005417"/>
    </source>
</evidence>
<dbReference type="SMART" id="SM00382">
    <property type="entry name" value="AAA"/>
    <property type="match status" value="1"/>
</dbReference>
<dbReference type="InterPro" id="IPR050319">
    <property type="entry name" value="ABC_transp_ATP-bind"/>
</dbReference>
<dbReference type="InterPro" id="IPR003593">
    <property type="entry name" value="AAA+_ATPase"/>
</dbReference>
<dbReference type="EMBL" id="BBYQ01000124">
    <property type="protein sequence ID" value="GAP31718.1"/>
    <property type="molecule type" value="Genomic_DNA"/>
</dbReference>
<comment type="similarity">
    <text evidence="1">Belongs to the ABC transporter superfamily.</text>
</comment>
<evidence type="ECO:0000313" key="6">
    <source>
        <dbReference type="EMBL" id="APA96277.1"/>
    </source>
</evidence>
<evidence type="ECO:0000256" key="3">
    <source>
        <dbReference type="ARBA" id="ARBA00022741"/>
    </source>
</evidence>
<dbReference type="GO" id="GO:0016887">
    <property type="term" value="F:ATP hydrolysis activity"/>
    <property type="evidence" value="ECO:0007669"/>
    <property type="project" value="InterPro"/>
</dbReference>
<dbReference type="EMBL" id="CP017839">
    <property type="protein sequence ID" value="APA96277.1"/>
    <property type="molecule type" value="Genomic_DNA"/>
</dbReference>
<dbReference type="InterPro" id="IPR003439">
    <property type="entry name" value="ABC_transporter-like_ATP-bd"/>
</dbReference>
<gene>
    <name evidence="6" type="ORF">NS506_02211</name>
    <name evidence="7" type="ORF">NSK11_contig00124-0020</name>
</gene>
<keyword evidence="2" id="KW-0813">Transport</keyword>
<dbReference type="AlphaFoldDB" id="A0A0B8NBZ1"/>
<sequence>MTARSLTAHRVSVRHGRRTVLEQVSVSVRAGEVVGLTGASGSGKTTLAQVLSGLLQPDTGRVDCDGHELRGKHSGRIAMLFQSPRRSCDPRLTLRESITELARGRIEFEALRGRVGLTADLLDRYPAQVSDGQLQRAAVARVLAARPDYLLCDEMTAMLDPATTATVVRAVTVLAAEGVGVLLISHDLSLLAVSANRVVHLCNPSAEPQRGGSAATSNRHIGVS</sequence>
<dbReference type="RefSeq" id="WP_045439129.1">
    <property type="nucleotide sequence ID" value="NZ_AP017900.1"/>
</dbReference>
<proteinExistence type="inferred from homology"/>
<reference evidence="7 8" key="2">
    <citation type="journal article" date="2016" name="Genome Announc.">
        <title>Draft Genome Sequence of Erythromycin- and Oxytetracycline-Sensitive Nocardia seriolae Strain U-1 (NBRC 110359).</title>
        <authorList>
            <person name="Imajoh M."/>
            <person name="Sukeda M."/>
            <person name="Shimizu M."/>
            <person name="Yamane J."/>
            <person name="Ohnishi K."/>
            <person name="Oshima S."/>
        </authorList>
    </citation>
    <scope>NUCLEOTIDE SEQUENCE [LARGE SCALE GENOMIC DNA]</scope>
    <source>
        <strain evidence="7 8">U-1</strain>
    </source>
</reference>
<evidence type="ECO:0000313" key="7">
    <source>
        <dbReference type="EMBL" id="GAP31718.1"/>
    </source>
</evidence>
<protein>
    <submittedName>
        <fullName evidence="7">ABC transporter</fullName>
    </submittedName>
    <submittedName>
        <fullName evidence="6">Hemin import ATP-binding protein HmuV</fullName>
    </submittedName>
</protein>
<dbReference type="GO" id="GO:0055085">
    <property type="term" value="P:transmembrane transport"/>
    <property type="evidence" value="ECO:0007669"/>
    <property type="project" value="UniProtKB-ARBA"/>
</dbReference>
<keyword evidence="3" id="KW-0547">Nucleotide-binding</keyword>
<keyword evidence="8" id="KW-1185">Reference proteome</keyword>
<dbReference type="Proteomes" id="UP000180166">
    <property type="component" value="Chromosome"/>
</dbReference>
<evidence type="ECO:0000313" key="8">
    <source>
        <dbReference type="Proteomes" id="UP000037179"/>
    </source>
</evidence>
<dbReference type="PANTHER" id="PTHR43776">
    <property type="entry name" value="TRANSPORT ATP-BINDING PROTEIN"/>
    <property type="match status" value="1"/>
</dbReference>
<dbReference type="OrthoDB" id="2986442at2"/>
<evidence type="ECO:0000313" key="9">
    <source>
        <dbReference type="Proteomes" id="UP000180166"/>
    </source>
</evidence>
<keyword evidence="4 6" id="KW-0067">ATP-binding</keyword>
<dbReference type="GO" id="GO:0005524">
    <property type="term" value="F:ATP binding"/>
    <property type="evidence" value="ECO:0007669"/>
    <property type="project" value="UniProtKB-KW"/>
</dbReference>
<reference evidence="8" key="1">
    <citation type="submission" date="2015-07" db="EMBL/GenBank/DDBJ databases">
        <title>Nocardia seriolae U-1 whole genome shotgun sequence.</title>
        <authorList>
            <person name="Imajoh M."/>
            <person name="Fukumoto Y."/>
            <person name="Sukeda M."/>
            <person name="Yamane J."/>
            <person name="Yamasaki K."/>
            <person name="Shimizu M."/>
            <person name="Ohnishi K."/>
            <person name="Oshima S."/>
        </authorList>
    </citation>
    <scope>NUCLEOTIDE SEQUENCE [LARGE SCALE GENOMIC DNA]</scope>
    <source>
        <strain evidence="8">U-1</strain>
    </source>
</reference>
<dbReference type="Pfam" id="PF00005">
    <property type="entry name" value="ABC_tran"/>
    <property type="match status" value="1"/>
</dbReference>